<proteinExistence type="predicted"/>
<evidence type="ECO:0000313" key="2">
    <source>
        <dbReference type="Proteomes" id="UP001381693"/>
    </source>
</evidence>
<protein>
    <submittedName>
        <fullName evidence="1">Uncharacterized protein</fullName>
    </submittedName>
</protein>
<comment type="caution">
    <text evidence="1">The sequence shown here is derived from an EMBL/GenBank/DDBJ whole genome shotgun (WGS) entry which is preliminary data.</text>
</comment>
<dbReference type="Proteomes" id="UP001381693">
    <property type="component" value="Unassembled WGS sequence"/>
</dbReference>
<dbReference type="EMBL" id="JAXCGZ010003486">
    <property type="protein sequence ID" value="KAK7083325.1"/>
    <property type="molecule type" value="Genomic_DNA"/>
</dbReference>
<dbReference type="AlphaFoldDB" id="A0AAN8XF19"/>
<evidence type="ECO:0000313" key="1">
    <source>
        <dbReference type="EMBL" id="KAK7083325.1"/>
    </source>
</evidence>
<sequence length="100" mass="11098">MVKFKGNMRKKLINFHNVLEIKEDQNLGLPGCTLDAIFLLSVQTTCRWITTTSISGGHEFDSPIGFEWHLYTRSYRSAGLAGGVHCMVGPVNSSPTRDTP</sequence>
<reference evidence="1 2" key="1">
    <citation type="submission" date="2023-11" db="EMBL/GenBank/DDBJ databases">
        <title>Halocaridina rubra genome assembly.</title>
        <authorList>
            <person name="Smith C."/>
        </authorList>
    </citation>
    <scope>NUCLEOTIDE SEQUENCE [LARGE SCALE GENOMIC DNA]</scope>
    <source>
        <strain evidence="1">EP-1</strain>
        <tissue evidence="1">Whole</tissue>
    </source>
</reference>
<name>A0AAN8XF19_HALRR</name>
<organism evidence="1 2">
    <name type="scientific">Halocaridina rubra</name>
    <name type="common">Hawaiian red shrimp</name>
    <dbReference type="NCBI Taxonomy" id="373956"/>
    <lineage>
        <taxon>Eukaryota</taxon>
        <taxon>Metazoa</taxon>
        <taxon>Ecdysozoa</taxon>
        <taxon>Arthropoda</taxon>
        <taxon>Crustacea</taxon>
        <taxon>Multicrustacea</taxon>
        <taxon>Malacostraca</taxon>
        <taxon>Eumalacostraca</taxon>
        <taxon>Eucarida</taxon>
        <taxon>Decapoda</taxon>
        <taxon>Pleocyemata</taxon>
        <taxon>Caridea</taxon>
        <taxon>Atyoidea</taxon>
        <taxon>Atyidae</taxon>
        <taxon>Halocaridina</taxon>
    </lineage>
</organism>
<keyword evidence="2" id="KW-1185">Reference proteome</keyword>
<gene>
    <name evidence="1" type="ORF">SK128_023101</name>
</gene>
<accession>A0AAN8XF19</accession>